<protein>
    <submittedName>
        <fullName evidence="3">Uncharacterized protein</fullName>
    </submittedName>
</protein>
<accession>A0A914YFY4</accession>
<dbReference type="WBParaSite" id="PSU_v2.g18364.t1">
    <property type="protein sequence ID" value="PSU_v2.g18364.t1"/>
    <property type="gene ID" value="PSU_v2.g18364"/>
</dbReference>
<evidence type="ECO:0000313" key="3">
    <source>
        <dbReference type="WBParaSite" id="PSU_v2.g18364.t1"/>
    </source>
</evidence>
<feature type="compositionally biased region" description="Basic and acidic residues" evidence="1">
    <location>
        <begin position="53"/>
        <end position="66"/>
    </location>
</feature>
<evidence type="ECO:0000313" key="2">
    <source>
        <dbReference type="Proteomes" id="UP000887577"/>
    </source>
</evidence>
<feature type="region of interest" description="Disordered" evidence="1">
    <location>
        <begin position="19"/>
        <end position="78"/>
    </location>
</feature>
<name>A0A914YFY4_9BILA</name>
<keyword evidence="2" id="KW-1185">Reference proteome</keyword>
<sequence>MKCWKCPCKEKVMCLMENKTFNDDSDDDNSDDDDKQTEKKREVTPPPSIMPFDTKKSKKSPEKEHPIQPPPSLIPLEPEFLGPKKLDIKVNETDKVKIVTYPTDEDGKVGEKEYLVYKLLKDAFNYSPELPPAANIFTRKGFESVNFSYDSVKNRYQLTYDPEYVRGIHLSQGFSSALGFKQLIFNDNIATNPPKIENLHSHIHIYVNNVICPIFCGTNQESILDILPITPDANPISKTYERPNYLRIHLNSINTIEMEFKDIHGNPIIGDNATGHFTLEFVKFYKKNY</sequence>
<dbReference type="AlphaFoldDB" id="A0A914YFY4"/>
<feature type="compositionally biased region" description="Acidic residues" evidence="1">
    <location>
        <begin position="23"/>
        <end position="35"/>
    </location>
</feature>
<evidence type="ECO:0000256" key="1">
    <source>
        <dbReference type="SAM" id="MobiDB-lite"/>
    </source>
</evidence>
<dbReference type="Proteomes" id="UP000887577">
    <property type="component" value="Unplaced"/>
</dbReference>
<reference evidence="3" key="1">
    <citation type="submission" date="2022-11" db="UniProtKB">
        <authorList>
            <consortium name="WormBaseParasite"/>
        </authorList>
    </citation>
    <scope>IDENTIFICATION</scope>
</reference>
<proteinExistence type="predicted"/>
<organism evidence="2 3">
    <name type="scientific">Panagrolaimus superbus</name>
    <dbReference type="NCBI Taxonomy" id="310955"/>
    <lineage>
        <taxon>Eukaryota</taxon>
        <taxon>Metazoa</taxon>
        <taxon>Ecdysozoa</taxon>
        <taxon>Nematoda</taxon>
        <taxon>Chromadorea</taxon>
        <taxon>Rhabditida</taxon>
        <taxon>Tylenchina</taxon>
        <taxon>Panagrolaimomorpha</taxon>
        <taxon>Panagrolaimoidea</taxon>
        <taxon>Panagrolaimidae</taxon>
        <taxon>Panagrolaimus</taxon>
    </lineage>
</organism>